<evidence type="ECO:0000313" key="16">
    <source>
        <dbReference type="Proteomes" id="UP001148482"/>
    </source>
</evidence>
<feature type="transmembrane region" description="Helical" evidence="14">
    <location>
        <begin position="204"/>
        <end position="222"/>
    </location>
</feature>
<dbReference type="InterPro" id="IPR001734">
    <property type="entry name" value="Na/solute_symporter"/>
</dbReference>
<keyword evidence="3" id="KW-0813">Transport</keyword>
<sequence>MLQGLDIAIILAYLVGTILIGLALRKKAQKSKDDYLLGGKDLPWYMLGLSNASGMFDISGTMWLVTLTFVYGLKSIWIPWLWPVFNQVFLMVFLATWLRRSQVTTGAEWIHFRFGKGQGGNRSHTIIVIFAILSCLGFLAYGFIGLGKFVEIFIPWEMVSAYVPFNVPAEYIPHFYGVIFTMFAVFYSVLGGMSGIVWTDLLQYSIMTVSSIAIAVIAWQAMGEGSMNVPEGWMNPLFGWELDIDWTGIIDEVNEKIASDQYSLFGLFFMLMVFKGILSSIAGPAPNYDMQKILSTKSPLEAAKMSAFSIAALIPTRYLMVGGFSVLAILFYDDLRLETAGILDFEKILPAAIGQFVPVGLLGLLLAGLLAAFMSTFAGTLNAAQAYLVNDIYLRHKPHASQKEVKKMNYGSGMVVVLISIILGFFVLDVNSILQWIVSALYGSYVISNTLKWYWWRFNGEGYFWGMVSGIVPAMIFPLITDTLDLYYFPVILLISIIGSIIGTFTAPPTDERILKDFYVKTRPWGFWKPILEKVKQENPEVTRNKNFSRDMFNVLIGVIAQTVLVLIPLYLILHENISMIISIAVLVICVFILKKNWWDHIKKETGVNIK</sequence>
<feature type="transmembrane region" description="Helical" evidence="14">
    <location>
        <begin position="306"/>
        <end position="332"/>
    </location>
</feature>
<evidence type="ECO:0000256" key="3">
    <source>
        <dbReference type="ARBA" id="ARBA00022448"/>
    </source>
</evidence>
<dbReference type="InterPro" id="IPR038377">
    <property type="entry name" value="Na/Glc_symporter_sf"/>
</dbReference>
<keyword evidence="7 14" id="KW-1133">Transmembrane helix</keyword>
<dbReference type="PROSITE" id="PS50283">
    <property type="entry name" value="NA_SOLUT_SYMP_3"/>
    <property type="match status" value="1"/>
</dbReference>
<evidence type="ECO:0000256" key="1">
    <source>
        <dbReference type="ARBA" id="ARBA00004651"/>
    </source>
</evidence>
<feature type="transmembrane region" description="Helical" evidence="14">
    <location>
        <begin position="352"/>
        <end position="373"/>
    </location>
</feature>
<feature type="transmembrane region" description="Helical" evidence="14">
    <location>
        <begin position="262"/>
        <end position="285"/>
    </location>
</feature>
<feature type="transmembrane region" description="Helical" evidence="14">
    <location>
        <begin position="174"/>
        <end position="197"/>
    </location>
</feature>
<keyword evidence="6" id="KW-0769">Symport</keyword>
<name>A0A9X3CTS1_9FLAO</name>
<keyword evidence="16" id="KW-1185">Reference proteome</keyword>
<gene>
    <name evidence="15" type="ORF">OQ279_00465</name>
</gene>
<protein>
    <submittedName>
        <fullName evidence="15">Na+:solute symporter</fullName>
    </submittedName>
</protein>
<feature type="transmembrane region" description="Helical" evidence="14">
    <location>
        <begin position="462"/>
        <end position="480"/>
    </location>
</feature>
<feature type="transmembrane region" description="Helical" evidence="14">
    <location>
        <begin position="486"/>
        <end position="507"/>
    </location>
</feature>
<feature type="transmembrane region" description="Helical" evidence="14">
    <location>
        <begin position="6"/>
        <end position="24"/>
    </location>
</feature>
<dbReference type="CDD" id="cd11477">
    <property type="entry name" value="SLC5sbd_u1"/>
    <property type="match status" value="1"/>
</dbReference>
<dbReference type="AlphaFoldDB" id="A0A9X3CTS1"/>
<keyword evidence="8" id="KW-0915">Sodium</keyword>
<feature type="transmembrane region" description="Helical" evidence="14">
    <location>
        <begin position="126"/>
        <end position="154"/>
    </location>
</feature>
<proteinExistence type="inferred from homology"/>
<feature type="transmembrane region" description="Helical" evidence="14">
    <location>
        <begin position="553"/>
        <end position="572"/>
    </location>
</feature>
<dbReference type="Proteomes" id="UP001148482">
    <property type="component" value="Unassembled WGS sequence"/>
</dbReference>
<evidence type="ECO:0000256" key="5">
    <source>
        <dbReference type="ARBA" id="ARBA00022692"/>
    </source>
</evidence>
<accession>A0A9X3CTS1</accession>
<dbReference type="Gene3D" id="1.20.1730.10">
    <property type="entry name" value="Sodium/glucose cotransporter"/>
    <property type="match status" value="1"/>
</dbReference>
<keyword evidence="4" id="KW-1003">Cell membrane</keyword>
<dbReference type="PANTHER" id="PTHR48086">
    <property type="entry name" value="SODIUM/PROLINE SYMPORTER-RELATED"/>
    <property type="match status" value="1"/>
</dbReference>
<feature type="transmembrane region" description="Helical" evidence="14">
    <location>
        <begin position="433"/>
        <end position="455"/>
    </location>
</feature>
<keyword evidence="9" id="KW-0406">Ion transport</keyword>
<comment type="caution">
    <text evidence="15">The sequence shown here is derived from an EMBL/GenBank/DDBJ whole genome shotgun (WGS) entry which is preliminary data.</text>
</comment>
<dbReference type="EMBL" id="JAPJDA010000001">
    <property type="protein sequence ID" value="MCX2836607.1"/>
    <property type="molecule type" value="Genomic_DNA"/>
</dbReference>
<feature type="transmembrane region" description="Helical" evidence="14">
    <location>
        <begin position="77"/>
        <end position="98"/>
    </location>
</feature>
<dbReference type="GO" id="GO:0015824">
    <property type="term" value="P:proline transport"/>
    <property type="evidence" value="ECO:0007669"/>
    <property type="project" value="TreeGrafter"/>
</dbReference>
<comment type="subcellular location">
    <subcellularLocation>
        <location evidence="1">Cell membrane</location>
        <topology evidence="1">Multi-pass membrane protein</topology>
    </subcellularLocation>
</comment>
<reference evidence="15" key="1">
    <citation type="submission" date="2022-11" db="EMBL/GenBank/DDBJ databases">
        <title>Salinimicrobium profundisediminis sp. nov., isolated from deep-sea sediment of the Mariana Trench.</title>
        <authorList>
            <person name="Fu H."/>
        </authorList>
    </citation>
    <scope>NUCLEOTIDE SEQUENCE</scope>
    <source>
        <strain evidence="15">MT39</strain>
    </source>
</reference>
<comment type="similarity">
    <text evidence="2 13">Belongs to the sodium:solute symporter (SSF) (TC 2.A.21) family.</text>
</comment>
<feature type="transmembrane region" description="Helical" evidence="14">
    <location>
        <begin position="44"/>
        <end position="71"/>
    </location>
</feature>
<evidence type="ECO:0000256" key="9">
    <source>
        <dbReference type="ARBA" id="ARBA00023065"/>
    </source>
</evidence>
<dbReference type="InterPro" id="IPR050277">
    <property type="entry name" value="Sodium:Solute_Symporter"/>
</dbReference>
<dbReference type="Pfam" id="PF00474">
    <property type="entry name" value="SSF"/>
    <property type="match status" value="1"/>
</dbReference>
<dbReference type="GO" id="GO:0015193">
    <property type="term" value="F:L-proline transmembrane transporter activity"/>
    <property type="evidence" value="ECO:0007669"/>
    <property type="project" value="TreeGrafter"/>
</dbReference>
<dbReference type="PANTHER" id="PTHR48086:SF3">
    <property type="entry name" value="SODIUM_PROLINE SYMPORTER"/>
    <property type="match status" value="1"/>
</dbReference>
<evidence type="ECO:0000256" key="4">
    <source>
        <dbReference type="ARBA" id="ARBA00022475"/>
    </source>
</evidence>
<evidence type="ECO:0000256" key="12">
    <source>
        <dbReference type="ARBA" id="ARBA00033708"/>
    </source>
</evidence>
<keyword evidence="5 14" id="KW-0812">Transmembrane</keyword>
<organism evidence="15 16">
    <name type="scientific">Salinimicrobium profundisediminis</name>
    <dbReference type="NCBI Taxonomy" id="2994553"/>
    <lineage>
        <taxon>Bacteria</taxon>
        <taxon>Pseudomonadati</taxon>
        <taxon>Bacteroidota</taxon>
        <taxon>Flavobacteriia</taxon>
        <taxon>Flavobacteriales</taxon>
        <taxon>Flavobacteriaceae</taxon>
        <taxon>Salinimicrobium</taxon>
    </lineage>
</organism>
<evidence type="ECO:0000256" key="10">
    <source>
        <dbReference type="ARBA" id="ARBA00023136"/>
    </source>
</evidence>
<dbReference type="RefSeq" id="WP_266067782.1">
    <property type="nucleotide sequence ID" value="NZ_JAPJDA010000001.1"/>
</dbReference>
<evidence type="ECO:0000256" key="7">
    <source>
        <dbReference type="ARBA" id="ARBA00022989"/>
    </source>
</evidence>
<comment type="catalytic activity">
    <reaction evidence="12">
        <text>L-proline(in) + Na(+)(in) = L-proline(out) + Na(+)(out)</text>
        <dbReference type="Rhea" id="RHEA:28967"/>
        <dbReference type="ChEBI" id="CHEBI:29101"/>
        <dbReference type="ChEBI" id="CHEBI:60039"/>
    </reaction>
</comment>
<evidence type="ECO:0000256" key="11">
    <source>
        <dbReference type="ARBA" id="ARBA00023201"/>
    </source>
</evidence>
<feature type="transmembrane region" description="Helical" evidence="14">
    <location>
        <begin position="578"/>
        <end position="594"/>
    </location>
</feature>
<dbReference type="GO" id="GO:0005298">
    <property type="term" value="F:proline:sodium symporter activity"/>
    <property type="evidence" value="ECO:0007669"/>
    <property type="project" value="TreeGrafter"/>
</dbReference>
<dbReference type="GO" id="GO:0005886">
    <property type="term" value="C:plasma membrane"/>
    <property type="evidence" value="ECO:0007669"/>
    <property type="project" value="UniProtKB-SubCell"/>
</dbReference>
<evidence type="ECO:0000256" key="8">
    <source>
        <dbReference type="ARBA" id="ARBA00023053"/>
    </source>
</evidence>
<evidence type="ECO:0000256" key="6">
    <source>
        <dbReference type="ARBA" id="ARBA00022847"/>
    </source>
</evidence>
<evidence type="ECO:0000313" key="15">
    <source>
        <dbReference type="EMBL" id="MCX2836607.1"/>
    </source>
</evidence>
<evidence type="ECO:0000256" key="2">
    <source>
        <dbReference type="ARBA" id="ARBA00006434"/>
    </source>
</evidence>
<evidence type="ECO:0000256" key="14">
    <source>
        <dbReference type="SAM" id="Phobius"/>
    </source>
</evidence>
<feature type="transmembrane region" description="Helical" evidence="14">
    <location>
        <begin position="408"/>
        <end position="427"/>
    </location>
</feature>
<evidence type="ECO:0000256" key="13">
    <source>
        <dbReference type="RuleBase" id="RU362091"/>
    </source>
</evidence>
<keyword evidence="10 14" id="KW-0472">Membrane</keyword>
<keyword evidence="11" id="KW-0739">Sodium transport</keyword>